<reference evidence="2 3" key="1">
    <citation type="journal article" date="2014" name="PLoS Genet.">
        <title>Phylogenetically driven sequencing of extremely halophilic archaea reveals strategies for static and dynamic osmo-response.</title>
        <authorList>
            <person name="Becker E.A."/>
            <person name="Seitzer P.M."/>
            <person name="Tritt A."/>
            <person name="Larsen D."/>
            <person name="Krusor M."/>
            <person name="Yao A.I."/>
            <person name="Wu D."/>
            <person name="Madern D."/>
            <person name="Eisen J.A."/>
            <person name="Darling A.E."/>
            <person name="Facciotti M.T."/>
        </authorList>
    </citation>
    <scope>NUCLEOTIDE SEQUENCE [LARGE SCALE GENOMIC DNA]</scope>
    <source>
        <strain evidence="2 3">JCM 10990</strain>
    </source>
</reference>
<organism evidence="2 3">
    <name type="scientific">Natrialba chahannaoensis JCM 10990</name>
    <dbReference type="NCBI Taxonomy" id="1227492"/>
    <lineage>
        <taxon>Archaea</taxon>
        <taxon>Methanobacteriati</taxon>
        <taxon>Methanobacteriota</taxon>
        <taxon>Stenosarchaea group</taxon>
        <taxon>Halobacteria</taxon>
        <taxon>Halobacteriales</taxon>
        <taxon>Natrialbaceae</taxon>
        <taxon>Natrialba</taxon>
    </lineage>
</organism>
<dbReference type="EMBL" id="AOIN01000098">
    <property type="protein sequence ID" value="ELY93545.1"/>
    <property type="molecule type" value="Genomic_DNA"/>
</dbReference>
<comment type="caution">
    <text evidence="2">The sequence shown here is derived from an EMBL/GenBank/DDBJ whole genome shotgun (WGS) entry which is preliminary data.</text>
</comment>
<dbReference type="PATRIC" id="fig|1227492.4.peg.3803"/>
<evidence type="ECO:0000256" key="1">
    <source>
        <dbReference type="SAM" id="MobiDB-lite"/>
    </source>
</evidence>
<dbReference type="AlphaFoldDB" id="M0A4A0"/>
<dbReference type="Proteomes" id="UP000011693">
    <property type="component" value="Unassembled WGS sequence"/>
</dbReference>
<evidence type="ECO:0000313" key="2">
    <source>
        <dbReference type="EMBL" id="ELY93545.1"/>
    </source>
</evidence>
<evidence type="ECO:0000313" key="3">
    <source>
        <dbReference type="Proteomes" id="UP000011693"/>
    </source>
</evidence>
<feature type="region of interest" description="Disordered" evidence="1">
    <location>
        <begin position="1"/>
        <end position="28"/>
    </location>
</feature>
<gene>
    <name evidence="2" type="ORF">C482_19144</name>
</gene>
<proteinExistence type="predicted"/>
<protein>
    <submittedName>
        <fullName evidence="2">Uncharacterized protein</fullName>
    </submittedName>
</protein>
<keyword evidence="3" id="KW-1185">Reference proteome</keyword>
<sequence length="102" mass="10732">MVVSVTARFDEQADESTPLESVSHEPVDLDTRTETRCYRCDRAIETNHCIRLITRPGPDATAHYEATSRPCCPDCVAAIGLLEFAAGPGSGSGSGSGSTGSD</sequence>
<accession>M0A4A0</accession>
<name>M0A4A0_9EURY</name>
<dbReference type="OrthoDB" id="204520at2157"/>